<dbReference type="Pfam" id="PF01551">
    <property type="entry name" value="Peptidase_M23"/>
    <property type="match status" value="1"/>
</dbReference>
<keyword evidence="3" id="KW-1185">Reference proteome</keyword>
<gene>
    <name evidence="2" type="ORF">HQN85_11930</name>
</gene>
<dbReference type="Proteomes" id="UP000762110">
    <property type="component" value="Unassembled WGS sequence"/>
</dbReference>
<dbReference type="PANTHER" id="PTHR21666">
    <property type="entry name" value="PEPTIDASE-RELATED"/>
    <property type="match status" value="1"/>
</dbReference>
<dbReference type="PANTHER" id="PTHR21666:SF268">
    <property type="entry name" value="PEPTIDASE M23 DOMAIN-CONTAINING PROTEIN"/>
    <property type="match status" value="1"/>
</dbReference>
<accession>A0ABX2DEM4</accession>
<dbReference type="EMBL" id="JABMKV010000002">
    <property type="protein sequence ID" value="NQX32440.1"/>
    <property type="molecule type" value="Genomic_DNA"/>
</dbReference>
<dbReference type="InterPro" id="IPR011055">
    <property type="entry name" value="Dup_hybrid_motif"/>
</dbReference>
<dbReference type="Gene3D" id="2.70.70.10">
    <property type="entry name" value="Glucose Permease (Domain IIA)"/>
    <property type="match status" value="1"/>
</dbReference>
<dbReference type="SUPFAM" id="SSF51261">
    <property type="entry name" value="Duplicated hybrid motif"/>
    <property type="match status" value="1"/>
</dbReference>
<evidence type="ECO:0000313" key="2">
    <source>
        <dbReference type="EMBL" id="NQX32440.1"/>
    </source>
</evidence>
<proteinExistence type="predicted"/>
<dbReference type="CDD" id="cd12797">
    <property type="entry name" value="M23_peptidase"/>
    <property type="match status" value="1"/>
</dbReference>
<protein>
    <submittedName>
        <fullName evidence="2">M23 family metallopeptidase</fullName>
    </submittedName>
</protein>
<dbReference type="InterPro" id="IPR016047">
    <property type="entry name" value="M23ase_b-sheet_dom"/>
</dbReference>
<name>A0ABX2DEM4_9SPHI</name>
<dbReference type="InterPro" id="IPR050570">
    <property type="entry name" value="Cell_wall_metabolism_enzyme"/>
</dbReference>
<feature type="domain" description="M23ase beta-sheet core" evidence="1">
    <location>
        <begin position="64"/>
        <end position="151"/>
    </location>
</feature>
<comment type="caution">
    <text evidence="2">The sequence shown here is derived from an EMBL/GenBank/DDBJ whole genome shotgun (WGS) entry which is preliminary data.</text>
</comment>
<dbReference type="RefSeq" id="WP_173272422.1">
    <property type="nucleotide sequence ID" value="NZ_JABMKV010000002.1"/>
</dbReference>
<reference evidence="2 3" key="1">
    <citation type="submission" date="2020-05" db="EMBL/GenBank/DDBJ databases">
        <title>Description of Pedobacter foliorum sp. nov.</title>
        <authorList>
            <person name="Qi S."/>
            <person name="Carlier A."/>
            <person name="Cnockaert M."/>
            <person name="Vandamme P."/>
        </authorList>
    </citation>
    <scope>NUCLEOTIDE SEQUENCE [LARGE SCALE GENOMIC DNA]</scope>
    <source>
        <strain evidence="2 3">LMG 31300</strain>
    </source>
</reference>
<evidence type="ECO:0000313" key="3">
    <source>
        <dbReference type="Proteomes" id="UP000762110"/>
    </source>
</evidence>
<sequence length="184" mass="20998">MPITTKYKKIKLLFLSLILLTICGVSYVNIIGQKKELFIPVVGANIKSWDSKSYWCTPWGKSKVHKGIDIFAKHKTEILSPINGFILSAGYSENGGNYLYILGPKLRIYYFAHLNTQEKHSFSFIKKRQHIGIVGNSGNAISSPYHLHFSIFSFFPIVKYYSGKESQGWMKMFYLDPVKSLITS</sequence>
<organism evidence="2 3">
    <name type="scientific">Pedobacter boryungensis</name>
    <dbReference type="NCBI Taxonomy" id="869962"/>
    <lineage>
        <taxon>Bacteria</taxon>
        <taxon>Pseudomonadati</taxon>
        <taxon>Bacteroidota</taxon>
        <taxon>Sphingobacteriia</taxon>
        <taxon>Sphingobacteriales</taxon>
        <taxon>Sphingobacteriaceae</taxon>
        <taxon>Pedobacter</taxon>
    </lineage>
</organism>
<evidence type="ECO:0000259" key="1">
    <source>
        <dbReference type="Pfam" id="PF01551"/>
    </source>
</evidence>